<dbReference type="AlphaFoldDB" id="A0A314L6S7"/>
<gene>
    <name evidence="1" type="ORF">A4A49_09523</name>
</gene>
<name>A0A314L6S7_NICAT</name>
<organism evidence="1 2">
    <name type="scientific">Nicotiana attenuata</name>
    <name type="common">Coyote tobacco</name>
    <dbReference type="NCBI Taxonomy" id="49451"/>
    <lineage>
        <taxon>Eukaryota</taxon>
        <taxon>Viridiplantae</taxon>
        <taxon>Streptophyta</taxon>
        <taxon>Embryophyta</taxon>
        <taxon>Tracheophyta</taxon>
        <taxon>Spermatophyta</taxon>
        <taxon>Magnoliopsida</taxon>
        <taxon>eudicotyledons</taxon>
        <taxon>Gunneridae</taxon>
        <taxon>Pentapetalae</taxon>
        <taxon>asterids</taxon>
        <taxon>lamiids</taxon>
        <taxon>Solanales</taxon>
        <taxon>Solanaceae</taxon>
        <taxon>Nicotianoideae</taxon>
        <taxon>Nicotianeae</taxon>
        <taxon>Nicotiana</taxon>
    </lineage>
</organism>
<evidence type="ECO:0000313" key="2">
    <source>
        <dbReference type="Proteomes" id="UP000187609"/>
    </source>
</evidence>
<proteinExistence type="predicted"/>
<keyword evidence="2" id="KW-1185">Reference proteome</keyword>
<dbReference type="Proteomes" id="UP000187609">
    <property type="component" value="Unassembled WGS sequence"/>
</dbReference>
<evidence type="ECO:0000313" key="1">
    <source>
        <dbReference type="EMBL" id="OIT36739.1"/>
    </source>
</evidence>
<accession>A0A314L6S7</accession>
<dbReference type="Gramene" id="OIT36739">
    <property type="protein sequence ID" value="OIT36739"/>
    <property type="gene ID" value="A4A49_09523"/>
</dbReference>
<reference evidence="1" key="1">
    <citation type="submission" date="2016-11" db="EMBL/GenBank/DDBJ databases">
        <title>The genome of Nicotiana attenuata.</title>
        <authorList>
            <person name="Xu S."/>
            <person name="Brockmoeller T."/>
            <person name="Gaquerel E."/>
            <person name="Navarro A."/>
            <person name="Kuhl H."/>
            <person name="Gase K."/>
            <person name="Ling Z."/>
            <person name="Zhou W."/>
            <person name="Kreitzer C."/>
            <person name="Stanke M."/>
            <person name="Tang H."/>
            <person name="Lyons E."/>
            <person name="Pandey P."/>
            <person name="Pandey S.P."/>
            <person name="Timmermann B."/>
            <person name="Baldwin I.T."/>
        </authorList>
    </citation>
    <scope>NUCLEOTIDE SEQUENCE [LARGE SCALE GENOMIC DNA]</scope>
    <source>
        <strain evidence="1">UT</strain>
    </source>
</reference>
<protein>
    <submittedName>
        <fullName evidence="1">Uncharacterized protein</fullName>
    </submittedName>
</protein>
<sequence>MAVEAGNRVLKDLGNGSGIVTVVGGDRPITATGEQAVNAAGYKANVVNDEGHEHVGVEALECADATTSKAVNVEISDGGVQASTGAVKPAAALKHSVDRADPAPTNLVSAPKDVNISNSFAALVNESGVDRNQIVAATSTDNGQEDVEGILQHKEVRASPKNRQDMSPDSAKNQQIVPVGDSKAVAATEATPTLHIADPDLAKMIKESQAAMLMHTTPKIKASLVTLNTSVHDVLSQSLESFGERDGEFGQQHLPIPSILLFLMI</sequence>
<comment type="caution">
    <text evidence="1">The sequence shown here is derived from an EMBL/GenBank/DDBJ whole genome shotgun (WGS) entry which is preliminary data.</text>
</comment>
<dbReference type="EMBL" id="MJEQ01000396">
    <property type="protein sequence ID" value="OIT36739.1"/>
    <property type="molecule type" value="Genomic_DNA"/>
</dbReference>